<keyword evidence="2" id="KW-0808">Transferase</keyword>
<dbReference type="GO" id="GO:0016779">
    <property type="term" value="F:nucleotidyltransferase activity"/>
    <property type="evidence" value="ECO:0007669"/>
    <property type="project" value="UniProtKB-KW"/>
</dbReference>
<protein>
    <submittedName>
        <fullName evidence="2">UTP-glucose-1-phosphate uridylyltransferase</fullName>
    </submittedName>
</protein>
<evidence type="ECO:0000313" key="2">
    <source>
        <dbReference type="EMBL" id="KAF4427452.1"/>
    </source>
</evidence>
<feature type="region of interest" description="Disordered" evidence="1">
    <location>
        <begin position="1"/>
        <end position="34"/>
    </location>
</feature>
<feature type="non-terminal residue" evidence="2">
    <location>
        <position position="34"/>
    </location>
</feature>
<accession>A0A8H4NCI7</accession>
<gene>
    <name evidence="2" type="ORF">FACUT_9596</name>
</gene>
<dbReference type="Proteomes" id="UP000536711">
    <property type="component" value="Unassembled WGS sequence"/>
</dbReference>
<dbReference type="OrthoDB" id="932129at2759"/>
<organism evidence="2 3">
    <name type="scientific">Fusarium acutatum</name>
    <dbReference type="NCBI Taxonomy" id="78861"/>
    <lineage>
        <taxon>Eukaryota</taxon>
        <taxon>Fungi</taxon>
        <taxon>Dikarya</taxon>
        <taxon>Ascomycota</taxon>
        <taxon>Pezizomycotina</taxon>
        <taxon>Sordariomycetes</taxon>
        <taxon>Hypocreomycetidae</taxon>
        <taxon>Hypocreales</taxon>
        <taxon>Nectriaceae</taxon>
        <taxon>Fusarium</taxon>
        <taxon>Fusarium fujikuroi species complex</taxon>
    </lineage>
</organism>
<reference evidence="2 3" key="1">
    <citation type="submission" date="2020-01" db="EMBL/GenBank/DDBJ databases">
        <title>Identification and distribution of gene clusters putatively required for synthesis of sphingolipid metabolism inhibitors in phylogenetically diverse species of the filamentous fungus Fusarium.</title>
        <authorList>
            <person name="Kim H.-S."/>
            <person name="Busman M."/>
            <person name="Brown D.W."/>
            <person name="Divon H."/>
            <person name="Uhlig S."/>
            <person name="Proctor R.H."/>
        </authorList>
    </citation>
    <scope>NUCLEOTIDE SEQUENCE [LARGE SCALE GENOMIC DNA]</scope>
    <source>
        <strain evidence="2 3">NRRL 13308</strain>
    </source>
</reference>
<comment type="caution">
    <text evidence="2">The sequence shown here is derived from an EMBL/GenBank/DDBJ whole genome shotgun (WGS) entry which is preliminary data.</text>
</comment>
<sequence>MASAIKSALPTHLKPNSGDEQGNERRHGKTRSHM</sequence>
<keyword evidence="2" id="KW-0548">Nucleotidyltransferase</keyword>
<evidence type="ECO:0000256" key="1">
    <source>
        <dbReference type="SAM" id="MobiDB-lite"/>
    </source>
</evidence>
<dbReference type="AlphaFoldDB" id="A0A8H4NCI7"/>
<proteinExistence type="predicted"/>
<name>A0A8H4NCI7_9HYPO</name>
<evidence type="ECO:0000313" key="3">
    <source>
        <dbReference type="Proteomes" id="UP000536711"/>
    </source>
</evidence>
<keyword evidence="3" id="KW-1185">Reference proteome</keyword>
<dbReference type="EMBL" id="JAADJF010000279">
    <property type="protein sequence ID" value="KAF4427452.1"/>
    <property type="molecule type" value="Genomic_DNA"/>
</dbReference>